<dbReference type="EMBL" id="PTJA01000002">
    <property type="protein sequence ID" value="PPK82496.1"/>
    <property type="molecule type" value="Genomic_DNA"/>
</dbReference>
<dbReference type="AlphaFoldDB" id="A0A2S6HWW2"/>
<dbReference type="InterPro" id="IPR036073">
    <property type="entry name" value="Desulfoferrodoxin_Fe-bd_dom_sf"/>
</dbReference>
<organism evidence="1 2">
    <name type="scientific">Lacrimispora xylanisolvens</name>
    <dbReference type="NCBI Taxonomy" id="384636"/>
    <lineage>
        <taxon>Bacteria</taxon>
        <taxon>Bacillati</taxon>
        <taxon>Bacillota</taxon>
        <taxon>Clostridia</taxon>
        <taxon>Lachnospirales</taxon>
        <taxon>Lachnospiraceae</taxon>
        <taxon>Lacrimispora</taxon>
    </lineage>
</organism>
<name>A0A2S6HWW2_9FIRM</name>
<evidence type="ECO:0000313" key="2">
    <source>
        <dbReference type="Proteomes" id="UP000237749"/>
    </source>
</evidence>
<gene>
    <name evidence="1" type="ORF">BXY41_102185</name>
</gene>
<dbReference type="Gene3D" id="2.60.40.730">
    <property type="entry name" value="SOR catalytic domain"/>
    <property type="match status" value="1"/>
</dbReference>
<dbReference type="RefSeq" id="WP_104435004.1">
    <property type="nucleotide sequence ID" value="NZ_PTJA01000002.1"/>
</dbReference>
<accession>A0A2S6HWW2</accession>
<keyword evidence="2" id="KW-1185">Reference proteome</keyword>
<protein>
    <submittedName>
        <fullName evidence="1">Uncharacterized protein</fullName>
    </submittedName>
</protein>
<dbReference type="GO" id="GO:0016491">
    <property type="term" value="F:oxidoreductase activity"/>
    <property type="evidence" value="ECO:0007669"/>
    <property type="project" value="InterPro"/>
</dbReference>
<reference evidence="1 2" key="1">
    <citation type="submission" date="2018-02" db="EMBL/GenBank/DDBJ databases">
        <title>Genomic Encyclopedia of Archaeal and Bacterial Type Strains, Phase II (KMG-II): from individual species to whole genera.</title>
        <authorList>
            <person name="Goeker M."/>
        </authorList>
    </citation>
    <scope>NUCLEOTIDE SEQUENCE [LARGE SCALE GENOMIC DNA]</scope>
    <source>
        <strain evidence="1 2">DSM 3808</strain>
    </source>
</reference>
<proteinExistence type="predicted"/>
<evidence type="ECO:0000313" key="1">
    <source>
        <dbReference type="EMBL" id="PPK82496.1"/>
    </source>
</evidence>
<dbReference type="GO" id="GO:0005506">
    <property type="term" value="F:iron ion binding"/>
    <property type="evidence" value="ECO:0007669"/>
    <property type="project" value="InterPro"/>
</dbReference>
<sequence>MIQQTFGPRRCRDTRKPPANQCPEVSFYRCETCGGLFPAIAAPPPGETEIICCGSKAVHLIPESPDLVNDKIHLSYRITGGYNDNAVEVFWEALKPEYMPEWMYLKTFTGGYLKYLPETKRPPLVFSLADTDAFAYCDEDPCLECVFRCKRGFVIYSFSRETGLTAIPLDKMTAQWQSGANEKA</sequence>
<dbReference type="OrthoDB" id="9814936at2"/>
<dbReference type="Proteomes" id="UP000237749">
    <property type="component" value="Unassembled WGS sequence"/>
</dbReference>
<comment type="caution">
    <text evidence="1">The sequence shown here is derived from an EMBL/GenBank/DDBJ whole genome shotgun (WGS) entry which is preliminary data.</text>
</comment>